<evidence type="ECO:0000313" key="1">
    <source>
        <dbReference type="EMBL" id="VGO14521.1"/>
    </source>
</evidence>
<proteinExistence type="predicted"/>
<gene>
    <name evidence="1" type="ORF">PDESU_03083</name>
</gene>
<dbReference type="InterPro" id="IPR043519">
    <property type="entry name" value="NT_sf"/>
</dbReference>
<reference evidence="1 2" key="1">
    <citation type="submission" date="2019-04" db="EMBL/GenBank/DDBJ databases">
        <authorList>
            <person name="Van Vliet M D."/>
        </authorList>
    </citation>
    <scope>NUCLEOTIDE SEQUENCE [LARGE SCALE GENOMIC DNA]</scope>
    <source>
        <strain evidence="1 2">F1</strain>
    </source>
</reference>
<dbReference type="Gene3D" id="3.30.460.40">
    <property type="match status" value="1"/>
</dbReference>
<dbReference type="Proteomes" id="UP000366872">
    <property type="component" value="Unassembled WGS sequence"/>
</dbReference>
<dbReference type="Pfam" id="PF09970">
    <property type="entry name" value="DUF2204"/>
    <property type="match status" value="1"/>
</dbReference>
<dbReference type="AlphaFoldDB" id="A0A6C2U4Q3"/>
<dbReference type="SUPFAM" id="SSF81301">
    <property type="entry name" value="Nucleotidyltransferase"/>
    <property type="match status" value="1"/>
</dbReference>
<accession>A0A6C2U4Q3</accession>
<evidence type="ECO:0000313" key="2">
    <source>
        <dbReference type="Proteomes" id="UP000366872"/>
    </source>
</evidence>
<organism evidence="1 2">
    <name type="scientific">Pontiella desulfatans</name>
    <dbReference type="NCBI Taxonomy" id="2750659"/>
    <lineage>
        <taxon>Bacteria</taxon>
        <taxon>Pseudomonadati</taxon>
        <taxon>Kiritimatiellota</taxon>
        <taxon>Kiritimatiellia</taxon>
        <taxon>Kiritimatiellales</taxon>
        <taxon>Pontiellaceae</taxon>
        <taxon>Pontiella</taxon>
    </lineage>
</organism>
<dbReference type="RefSeq" id="WP_136079994.1">
    <property type="nucleotide sequence ID" value="NZ_CAAHFG010000001.1"/>
</dbReference>
<sequence>MENQVLPDDFKEFLKLLNAHEVEYLLIGGYAVGYHGYPRTTADMDVWVALNPDNARKLVGVFHEFGMVSDDISENLFLEPGNIVRMGLAPVRIEVLNEIDGVEFDECRRRSLSTQIDDVDVPLISLADLRLNKKASGRYKDLDDLDNLPEK</sequence>
<name>A0A6C2U4Q3_PONDE</name>
<keyword evidence="2" id="KW-1185">Reference proteome</keyword>
<dbReference type="InterPro" id="IPR018700">
    <property type="entry name" value="DUF2204"/>
</dbReference>
<protein>
    <submittedName>
        <fullName evidence="1">Uncharacterized protein</fullName>
    </submittedName>
</protein>
<dbReference type="EMBL" id="CAAHFG010000001">
    <property type="protein sequence ID" value="VGO14521.1"/>
    <property type="molecule type" value="Genomic_DNA"/>
</dbReference>